<gene>
    <name evidence="14" type="ORF">HNR50_002837</name>
</gene>
<evidence type="ECO:0000256" key="8">
    <source>
        <dbReference type="ARBA" id="ARBA00022840"/>
    </source>
</evidence>
<keyword evidence="2" id="KW-1003">Cell membrane</keyword>
<dbReference type="PANTHER" id="PTHR34220:SF11">
    <property type="entry name" value="SENSOR PROTEIN KINASE HPTS"/>
    <property type="match status" value="1"/>
</dbReference>
<evidence type="ECO:0000256" key="11">
    <source>
        <dbReference type="ARBA" id="ARBA00023136"/>
    </source>
</evidence>
<feature type="transmembrane region" description="Helical" evidence="12">
    <location>
        <begin position="293"/>
        <end position="311"/>
    </location>
</feature>
<dbReference type="Pfam" id="PF02743">
    <property type="entry name" value="dCache_1"/>
    <property type="match status" value="1"/>
</dbReference>
<keyword evidence="10" id="KW-0902">Two-component regulatory system</keyword>
<feature type="domain" description="HAMP" evidence="13">
    <location>
        <begin position="313"/>
        <end position="365"/>
    </location>
</feature>
<dbReference type="InterPro" id="IPR050640">
    <property type="entry name" value="Bact_2-comp_sensor_kinase"/>
</dbReference>
<dbReference type="AlphaFoldDB" id="A0A841R7D1"/>
<evidence type="ECO:0000256" key="12">
    <source>
        <dbReference type="SAM" id="Phobius"/>
    </source>
</evidence>
<dbReference type="PANTHER" id="PTHR34220">
    <property type="entry name" value="SENSOR HISTIDINE KINASE YPDA"/>
    <property type="match status" value="1"/>
</dbReference>
<dbReference type="RefSeq" id="WP_184747407.1">
    <property type="nucleotide sequence ID" value="NZ_JACHGJ010000005.1"/>
</dbReference>
<evidence type="ECO:0000256" key="7">
    <source>
        <dbReference type="ARBA" id="ARBA00022777"/>
    </source>
</evidence>
<keyword evidence="9 12" id="KW-1133">Transmembrane helix</keyword>
<dbReference type="Gene3D" id="3.30.565.10">
    <property type="entry name" value="Histidine kinase-like ATPase, C-terminal domain"/>
    <property type="match status" value="1"/>
</dbReference>
<dbReference type="Gene3D" id="6.10.340.10">
    <property type="match status" value="1"/>
</dbReference>
<keyword evidence="5 12" id="KW-0812">Transmembrane</keyword>
<dbReference type="EMBL" id="JACHGJ010000005">
    <property type="protein sequence ID" value="MBB6481164.1"/>
    <property type="molecule type" value="Genomic_DNA"/>
</dbReference>
<dbReference type="GO" id="GO:0005524">
    <property type="term" value="F:ATP binding"/>
    <property type="evidence" value="ECO:0007669"/>
    <property type="project" value="UniProtKB-KW"/>
</dbReference>
<keyword evidence="8" id="KW-0067">ATP-binding</keyword>
<keyword evidence="11 12" id="KW-0472">Membrane</keyword>
<evidence type="ECO:0000256" key="2">
    <source>
        <dbReference type="ARBA" id="ARBA00022475"/>
    </source>
</evidence>
<keyword evidence="3" id="KW-0597">Phosphoprotein</keyword>
<evidence type="ECO:0000256" key="9">
    <source>
        <dbReference type="ARBA" id="ARBA00022989"/>
    </source>
</evidence>
<dbReference type="Pfam" id="PF06580">
    <property type="entry name" value="His_kinase"/>
    <property type="match status" value="1"/>
</dbReference>
<accession>A0A841R7D1</accession>
<dbReference type="InterPro" id="IPR003660">
    <property type="entry name" value="HAMP_dom"/>
</dbReference>
<reference evidence="14 15" key="1">
    <citation type="submission" date="2020-08" db="EMBL/GenBank/DDBJ databases">
        <title>Genomic Encyclopedia of Type Strains, Phase IV (KMG-IV): sequencing the most valuable type-strain genomes for metagenomic binning, comparative biology and taxonomic classification.</title>
        <authorList>
            <person name="Goeker M."/>
        </authorList>
    </citation>
    <scope>NUCLEOTIDE SEQUENCE [LARGE SCALE GENOMIC DNA]</scope>
    <source>
        <strain evidence="14 15">DSM 2461</strain>
    </source>
</reference>
<keyword evidence="7 14" id="KW-0418">Kinase</keyword>
<dbReference type="Pfam" id="PF02518">
    <property type="entry name" value="HATPase_c"/>
    <property type="match status" value="1"/>
</dbReference>
<evidence type="ECO:0000256" key="3">
    <source>
        <dbReference type="ARBA" id="ARBA00022553"/>
    </source>
</evidence>
<evidence type="ECO:0000313" key="15">
    <source>
        <dbReference type="Proteomes" id="UP000587760"/>
    </source>
</evidence>
<dbReference type="Proteomes" id="UP000587760">
    <property type="component" value="Unassembled WGS sequence"/>
</dbReference>
<evidence type="ECO:0000313" key="14">
    <source>
        <dbReference type="EMBL" id="MBB6481164.1"/>
    </source>
</evidence>
<keyword evidence="6" id="KW-0547">Nucleotide-binding</keyword>
<feature type="transmembrane region" description="Helical" evidence="12">
    <location>
        <begin position="7"/>
        <end position="29"/>
    </location>
</feature>
<dbReference type="SUPFAM" id="SSF55874">
    <property type="entry name" value="ATPase domain of HSP90 chaperone/DNA topoisomerase II/histidine kinase"/>
    <property type="match status" value="1"/>
</dbReference>
<dbReference type="GO" id="GO:0005886">
    <property type="term" value="C:plasma membrane"/>
    <property type="evidence" value="ECO:0007669"/>
    <property type="project" value="UniProtKB-SubCell"/>
</dbReference>
<dbReference type="CDD" id="cd18774">
    <property type="entry name" value="PDC2_HK_sensor"/>
    <property type="match status" value="1"/>
</dbReference>
<evidence type="ECO:0000256" key="5">
    <source>
        <dbReference type="ARBA" id="ARBA00022692"/>
    </source>
</evidence>
<organism evidence="14 15">
    <name type="scientific">Spirochaeta isovalerica</name>
    <dbReference type="NCBI Taxonomy" id="150"/>
    <lineage>
        <taxon>Bacteria</taxon>
        <taxon>Pseudomonadati</taxon>
        <taxon>Spirochaetota</taxon>
        <taxon>Spirochaetia</taxon>
        <taxon>Spirochaetales</taxon>
        <taxon>Spirochaetaceae</taxon>
        <taxon>Spirochaeta</taxon>
    </lineage>
</organism>
<dbReference type="PROSITE" id="PS50885">
    <property type="entry name" value="HAMP"/>
    <property type="match status" value="1"/>
</dbReference>
<evidence type="ECO:0000256" key="6">
    <source>
        <dbReference type="ARBA" id="ARBA00022741"/>
    </source>
</evidence>
<protein>
    <submittedName>
        <fullName evidence="14">Sensor histidine kinase YesM</fullName>
    </submittedName>
</protein>
<dbReference type="InterPro" id="IPR003594">
    <property type="entry name" value="HATPase_dom"/>
</dbReference>
<evidence type="ECO:0000259" key="13">
    <source>
        <dbReference type="PROSITE" id="PS50885"/>
    </source>
</evidence>
<dbReference type="Gene3D" id="3.30.450.20">
    <property type="entry name" value="PAS domain"/>
    <property type="match status" value="2"/>
</dbReference>
<dbReference type="InterPro" id="IPR036890">
    <property type="entry name" value="HATPase_C_sf"/>
</dbReference>
<keyword evidence="4" id="KW-0808">Transferase</keyword>
<name>A0A841R7D1_9SPIO</name>
<sequence length="587" mass="67595">MKLKLHTILSVFISLILLCIIPGVGLLSLNLFKTRTIQSYADSRRDTLLQISDSVSEHCQKIERLSLSYSSLDYIKEMAELPPGSIDQDDFRANIDRIKRENDESFFFPEIEYEIQILFMNGLSYSSDPAHLETLLKLTETLWFYEAVKYQKDFLWQSNILFKVDEKKTNVISLVTFIRDSEGKTLGAILMNLDERELYRIYSQIIGFQSTIYLVDNKGQIASHPTLSMVGRFFYDMKIFDSFFEERDWAQIVKLGNEYLFSRYRSPENPWIVVEEIPIAVITDPLQEIANSINFLTVILLSLSIIVAIFFSKRIALPFEKLSTTMEKAGKGDLTTRFEKSGYEESIKMAENSQNFIDRIKSLIDEIKVIEQQKQNSELEFLQMQINPHFIYNTLFSIRCMVDMGDNGKAGEMLDRFTNLLQKVLRLNSPMISIMDNIDYLEDYSFILSQRFGALSLKYKVDEGIGNEKILKFILQPLVENSVFHGFADGFAEDSFIGISFERKNRDYIHIAVEDNGCGMSAEQIERIFGSPKEDKNNHIGLLNVFMKLQLYYDGKASLDIDSEVGRGTSVHITVPRRGEEYENSAG</sequence>
<comment type="subcellular location">
    <subcellularLocation>
        <location evidence="1">Cell membrane</location>
        <topology evidence="1">Multi-pass membrane protein</topology>
    </subcellularLocation>
</comment>
<dbReference type="InterPro" id="IPR033479">
    <property type="entry name" value="dCache_1"/>
</dbReference>
<dbReference type="InterPro" id="IPR010559">
    <property type="entry name" value="Sig_transdc_His_kin_internal"/>
</dbReference>
<dbReference type="GO" id="GO:0000155">
    <property type="term" value="F:phosphorelay sensor kinase activity"/>
    <property type="evidence" value="ECO:0007669"/>
    <property type="project" value="InterPro"/>
</dbReference>
<comment type="caution">
    <text evidence="14">The sequence shown here is derived from an EMBL/GenBank/DDBJ whole genome shotgun (WGS) entry which is preliminary data.</text>
</comment>
<evidence type="ECO:0000256" key="1">
    <source>
        <dbReference type="ARBA" id="ARBA00004651"/>
    </source>
</evidence>
<dbReference type="SMART" id="SM00387">
    <property type="entry name" value="HATPase_c"/>
    <property type="match status" value="1"/>
</dbReference>
<evidence type="ECO:0000256" key="10">
    <source>
        <dbReference type="ARBA" id="ARBA00023012"/>
    </source>
</evidence>
<evidence type="ECO:0000256" key="4">
    <source>
        <dbReference type="ARBA" id="ARBA00022679"/>
    </source>
</evidence>
<keyword evidence="15" id="KW-1185">Reference proteome</keyword>
<proteinExistence type="predicted"/>